<dbReference type="AlphaFoldDB" id="A0A7W9HCK5"/>
<proteinExistence type="predicted"/>
<reference evidence="1 2" key="1">
    <citation type="submission" date="2020-08" db="EMBL/GenBank/DDBJ databases">
        <title>Sequencing the genomes of 1000 actinobacteria strains.</title>
        <authorList>
            <person name="Klenk H.-P."/>
        </authorList>
    </citation>
    <scope>NUCLEOTIDE SEQUENCE [LARGE SCALE GENOMIC DNA]</scope>
    <source>
        <strain evidence="1 2">DSM 40084</strain>
    </source>
</reference>
<comment type="caution">
    <text evidence="1">The sequence shown here is derived from an EMBL/GenBank/DDBJ whole genome shotgun (WGS) entry which is preliminary data.</text>
</comment>
<gene>
    <name evidence="1" type="ORF">HDA41_007741</name>
</gene>
<evidence type="ECO:0000313" key="2">
    <source>
        <dbReference type="Proteomes" id="UP000590647"/>
    </source>
</evidence>
<protein>
    <submittedName>
        <fullName evidence="1">Uncharacterized protein</fullName>
    </submittedName>
</protein>
<evidence type="ECO:0000313" key="1">
    <source>
        <dbReference type="EMBL" id="MBB5799777.1"/>
    </source>
</evidence>
<organism evidence="1 2">
    <name type="scientific">Streptomyces caelestis</name>
    <dbReference type="NCBI Taxonomy" id="36816"/>
    <lineage>
        <taxon>Bacteria</taxon>
        <taxon>Bacillati</taxon>
        <taxon>Actinomycetota</taxon>
        <taxon>Actinomycetes</taxon>
        <taxon>Kitasatosporales</taxon>
        <taxon>Streptomycetaceae</taxon>
        <taxon>Streptomyces</taxon>
    </lineage>
</organism>
<dbReference type="EMBL" id="JACHNE010000001">
    <property type="protein sequence ID" value="MBB5799777.1"/>
    <property type="molecule type" value="Genomic_DNA"/>
</dbReference>
<accession>A0A7W9HCK5</accession>
<dbReference type="Proteomes" id="UP000590647">
    <property type="component" value="Unassembled WGS sequence"/>
</dbReference>
<name>A0A7W9HCK5_9ACTN</name>
<sequence>MMLRPPSALLPSLPVIHRFVIHAKAATWSLMTPLGEHQS</sequence>
<keyword evidence="2" id="KW-1185">Reference proteome</keyword>